<evidence type="ECO:0000313" key="2">
    <source>
        <dbReference type="Proteomes" id="UP000887159"/>
    </source>
</evidence>
<dbReference type="EMBL" id="BMAU01021389">
    <property type="protein sequence ID" value="GFY29614.1"/>
    <property type="molecule type" value="Genomic_DNA"/>
</dbReference>
<evidence type="ECO:0000313" key="1">
    <source>
        <dbReference type="EMBL" id="GFY29614.1"/>
    </source>
</evidence>
<keyword evidence="2" id="KW-1185">Reference proteome</keyword>
<reference evidence="1" key="1">
    <citation type="submission" date="2020-08" db="EMBL/GenBank/DDBJ databases">
        <title>Multicomponent nature underlies the extraordinary mechanical properties of spider dragline silk.</title>
        <authorList>
            <person name="Kono N."/>
            <person name="Nakamura H."/>
            <person name="Mori M."/>
            <person name="Yoshida Y."/>
            <person name="Ohtoshi R."/>
            <person name="Malay A.D."/>
            <person name="Moran D.A.P."/>
            <person name="Tomita M."/>
            <person name="Numata K."/>
            <person name="Arakawa K."/>
        </authorList>
    </citation>
    <scope>NUCLEOTIDE SEQUENCE</scope>
</reference>
<accession>A0A8X7BGF6</accession>
<comment type="caution">
    <text evidence="1">The sequence shown here is derived from an EMBL/GenBank/DDBJ whole genome shotgun (WGS) entry which is preliminary data.</text>
</comment>
<name>A0A8X7BGF6_TRICX</name>
<protein>
    <submittedName>
        <fullName evidence="1">Uncharacterized protein</fullName>
    </submittedName>
</protein>
<dbReference type="Proteomes" id="UP000887159">
    <property type="component" value="Unassembled WGS sequence"/>
</dbReference>
<organism evidence="1 2">
    <name type="scientific">Trichonephila clavipes</name>
    <name type="common">Golden silk orbweaver</name>
    <name type="synonym">Nephila clavipes</name>
    <dbReference type="NCBI Taxonomy" id="2585209"/>
    <lineage>
        <taxon>Eukaryota</taxon>
        <taxon>Metazoa</taxon>
        <taxon>Ecdysozoa</taxon>
        <taxon>Arthropoda</taxon>
        <taxon>Chelicerata</taxon>
        <taxon>Arachnida</taxon>
        <taxon>Araneae</taxon>
        <taxon>Araneomorphae</taxon>
        <taxon>Entelegynae</taxon>
        <taxon>Araneoidea</taxon>
        <taxon>Nephilidae</taxon>
        <taxon>Trichonephila</taxon>
    </lineage>
</organism>
<proteinExistence type="predicted"/>
<gene>
    <name evidence="1" type="ORF">TNCV_1811941</name>
</gene>
<dbReference type="AlphaFoldDB" id="A0A8X7BGF6"/>
<sequence>MLTLPEKGNVTKAGVSERRICYRVFTDLLPTKDCERSFDHIVWCESCTKMPLPSCLAFQVTRLCCGIT</sequence>